<name>A0ABP9IHD1_9ACTN</name>
<accession>A0ABP9IHD1</accession>
<evidence type="ECO:0000313" key="3">
    <source>
        <dbReference type="Proteomes" id="UP001500610"/>
    </source>
</evidence>
<gene>
    <name evidence="2" type="ORF">GCM10023257_45190</name>
</gene>
<keyword evidence="3" id="KW-1185">Reference proteome</keyword>
<dbReference type="InterPro" id="IPR001128">
    <property type="entry name" value="Cyt_P450"/>
</dbReference>
<dbReference type="InterPro" id="IPR002397">
    <property type="entry name" value="Cyt_P450_B"/>
</dbReference>
<evidence type="ECO:0000256" key="1">
    <source>
        <dbReference type="ARBA" id="ARBA00010617"/>
    </source>
</evidence>
<comment type="caution">
    <text evidence="2">The sequence shown here is derived from an EMBL/GenBank/DDBJ whole genome shotgun (WGS) entry which is preliminary data.</text>
</comment>
<dbReference type="EMBL" id="BAABIV010000018">
    <property type="protein sequence ID" value="GAA4997377.1"/>
    <property type="molecule type" value="Genomic_DNA"/>
</dbReference>
<reference evidence="3" key="1">
    <citation type="journal article" date="2019" name="Int. J. Syst. Evol. Microbiol.">
        <title>The Global Catalogue of Microorganisms (GCM) 10K type strain sequencing project: providing services to taxonomists for standard genome sequencing and annotation.</title>
        <authorList>
            <consortium name="The Broad Institute Genomics Platform"/>
            <consortium name="The Broad Institute Genome Sequencing Center for Infectious Disease"/>
            <person name="Wu L."/>
            <person name="Ma J."/>
        </authorList>
    </citation>
    <scope>NUCLEOTIDE SEQUENCE [LARGE SCALE GENOMIC DNA]</scope>
    <source>
        <strain evidence="3">JCM 17657</strain>
    </source>
</reference>
<sequence length="401" mass="44146">MTATEQGTRLADQSADAATMLAWFRRMRESEPVSHDEEAGVWHVFRHADVERVLADPGTFSSDFSSFMPAQEDVDRFIKGNLLRKDPPQHRKLRTLVSKAFTPAVVARLAPRIEVIADQLLDAKAGADQLELVADLASPLPVTVIAELLGIPAEDRPMFGRWADSLVAPESQTSFIPNEDRTKAMAVVMREMNAYCLEHIRRRRAAPGQDLVSKLVAAEVDGQRLDDDEIVGFVGLLLLAGHITTTALLTNVVLCLEEFPDVAAALRADPSALPGAIEEVLRFRTPLAPSMRRTTREVQVGEHTVPAGRIVLAWLASANRDERQFTAPDTFDIRRAPNPHLSLGHGIHFCLGAPLARLEVRIAVEKMLGRWSGMAVADGVEYHDARGIVGAKKLPLHLRWA</sequence>
<dbReference type="Pfam" id="PF00067">
    <property type="entry name" value="p450"/>
    <property type="match status" value="1"/>
</dbReference>
<dbReference type="RefSeq" id="WP_226029858.1">
    <property type="nucleotide sequence ID" value="NZ_BAABIV010000018.1"/>
</dbReference>
<dbReference type="PANTHER" id="PTHR46696:SF1">
    <property type="entry name" value="CYTOCHROME P450 YJIB-RELATED"/>
    <property type="match status" value="1"/>
</dbReference>
<dbReference type="PRINTS" id="PR00359">
    <property type="entry name" value="BP450"/>
</dbReference>
<protein>
    <submittedName>
        <fullName evidence="2">Cytochrome P450</fullName>
    </submittedName>
</protein>
<dbReference type="Gene3D" id="1.10.630.10">
    <property type="entry name" value="Cytochrome P450"/>
    <property type="match status" value="1"/>
</dbReference>
<evidence type="ECO:0000313" key="2">
    <source>
        <dbReference type="EMBL" id="GAA4997377.1"/>
    </source>
</evidence>
<dbReference type="Proteomes" id="UP001500610">
    <property type="component" value="Unassembled WGS sequence"/>
</dbReference>
<dbReference type="PANTHER" id="PTHR46696">
    <property type="entry name" value="P450, PUTATIVE (EUROFUNG)-RELATED"/>
    <property type="match status" value="1"/>
</dbReference>
<organism evidence="2 3">
    <name type="scientific">Streptomyces hyderabadensis</name>
    <dbReference type="NCBI Taxonomy" id="598549"/>
    <lineage>
        <taxon>Bacteria</taxon>
        <taxon>Bacillati</taxon>
        <taxon>Actinomycetota</taxon>
        <taxon>Actinomycetes</taxon>
        <taxon>Kitasatosporales</taxon>
        <taxon>Streptomycetaceae</taxon>
        <taxon>Streptomyces</taxon>
    </lineage>
</organism>
<proteinExistence type="inferred from homology"/>
<dbReference type="InterPro" id="IPR036396">
    <property type="entry name" value="Cyt_P450_sf"/>
</dbReference>
<dbReference type="SUPFAM" id="SSF48264">
    <property type="entry name" value="Cytochrome P450"/>
    <property type="match status" value="1"/>
</dbReference>
<dbReference type="CDD" id="cd11032">
    <property type="entry name" value="P450_EryK-like"/>
    <property type="match status" value="1"/>
</dbReference>
<comment type="similarity">
    <text evidence="1">Belongs to the cytochrome P450 family.</text>
</comment>